<dbReference type="InterPro" id="IPR012675">
    <property type="entry name" value="Beta-grasp_dom_sf"/>
</dbReference>
<dbReference type="InterPro" id="IPR036010">
    <property type="entry name" value="2Fe-2S_ferredoxin-like_sf"/>
</dbReference>
<dbReference type="PROSITE" id="PS00198">
    <property type="entry name" value="4FE4S_FER_1"/>
    <property type="match status" value="1"/>
</dbReference>
<evidence type="ECO:0000256" key="6">
    <source>
        <dbReference type="ARBA" id="ARBA00022532"/>
    </source>
</evidence>
<dbReference type="GO" id="GO:0051539">
    <property type="term" value="F:4 iron, 4 sulfur cluster binding"/>
    <property type="evidence" value="ECO:0007669"/>
    <property type="project" value="UniProtKB-KW"/>
</dbReference>
<dbReference type="Gene3D" id="3.10.20.30">
    <property type="match status" value="1"/>
</dbReference>
<evidence type="ECO:0000256" key="7">
    <source>
        <dbReference type="ARBA" id="ARBA00022714"/>
    </source>
</evidence>
<evidence type="ECO:0000256" key="14">
    <source>
        <dbReference type="SAM" id="MobiDB-lite"/>
    </source>
</evidence>
<keyword evidence="17" id="KW-1185">Reference proteome</keyword>
<feature type="compositionally biased region" description="Low complexity" evidence="14">
    <location>
        <begin position="29"/>
        <end position="45"/>
    </location>
</feature>
<dbReference type="GO" id="GO:0051538">
    <property type="term" value="F:3 iron, 4 sulfur cluster binding"/>
    <property type="evidence" value="ECO:0007669"/>
    <property type="project" value="UniProtKB-KW"/>
</dbReference>
<keyword evidence="11" id="KW-0411">Iron-sulfur</keyword>
<dbReference type="InterPro" id="IPR017896">
    <property type="entry name" value="4Fe4S_Fe-S-bd"/>
</dbReference>
<dbReference type="GO" id="GO:0006099">
    <property type="term" value="P:tricarboxylic acid cycle"/>
    <property type="evidence" value="ECO:0007669"/>
    <property type="project" value="UniProtKB-KW"/>
</dbReference>
<feature type="compositionally biased region" description="Basic and acidic residues" evidence="14">
    <location>
        <begin position="67"/>
        <end position="77"/>
    </location>
</feature>
<proteinExistence type="inferred from homology"/>
<organism evidence="16 17">
    <name type="scientific">Bifidobacterium bohemicum DSM 22767</name>
    <dbReference type="NCBI Taxonomy" id="1437606"/>
    <lineage>
        <taxon>Bacteria</taxon>
        <taxon>Bacillati</taxon>
        <taxon>Actinomycetota</taxon>
        <taxon>Actinomycetes</taxon>
        <taxon>Bifidobacteriales</taxon>
        <taxon>Bifidobacteriaceae</taxon>
        <taxon>Bifidobacterium</taxon>
    </lineage>
</organism>
<evidence type="ECO:0000256" key="13">
    <source>
        <dbReference type="ARBA" id="ARBA00034078"/>
    </source>
</evidence>
<keyword evidence="12" id="KW-0003">3Fe-4S</keyword>
<keyword evidence="5" id="KW-0004">4Fe-4S</keyword>
<dbReference type="Pfam" id="PF13085">
    <property type="entry name" value="Fer2_3"/>
    <property type="match status" value="1"/>
</dbReference>
<keyword evidence="7" id="KW-0001">2Fe-2S</keyword>
<comment type="cofactor">
    <cofactor evidence="1">
        <name>[3Fe-4S] cluster</name>
        <dbReference type="ChEBI" id="CHEBI:21137"/>
    </cofactor>
</comment>
<dbReference type="PANTHER" id="PTHR11921:SF29">
    <property type="entry name" value="SUCCINATE DEHYDROGENASE [UBIQUINONE] IRON-SULFUR SUBUNIT, MITOCHONDRIAL"/>
    <property type="match status" value="1"/>
</dbReference>
<dbReference type="Gene3D" id="1.10.1060.10">
    <property type="entry name" value="Alpha-helical ferredoxin"/>
    <property type="match status" value="1"/>
</dbReference>
<dbReference type="NCBIfam" id="TIGR00384">
    <property type="entry name" value="dhsB"/>
    <property type="match status" value="1"/>
</dbReference>
<dbReference type="InterPro" id="IPR017900">
    <property type="entry name" value="4Fe4S_Fe_S_CS"/>
</dbReference>
<dbReference type="GO" id="GO:0022904">
    <property type="term" value="P:respiratory electron transport chain"/>
    <property type="evidence" value="ECO:0007669"/>
    <property type="project" value="TreeGrafter"/>
</dbReference>
<sequence>MTVSNGTIHTVTLRIHRFSPLADGDQNHGSSPFGSRSGRRSNPFGRIEDASSDTRTRTRASSPFGRKANDDSTERPPHTGSPFDRTTRHRTGSPFGDTSDQTDATASLKARHPRIRGRKRVEDYVVRARSTDTLLDCLLTIKRTIDPTLSFRYSCGHGVCGSDAVAVNGIPTLLCTATVGEFAKPNGANDSAAFRHSAVSNAHATSNRGITSRTAAVDSHVNGAEASSGIPSSEQTLTTNTSSAHVTQDVHGSATSGNLTKSVTVPPETDLETAATSSLGVVELAPLPGFPVVRDLIVDIAQMMDQIKALSPYLRADGKLATTTDGKIDMFEYLQSPEELKRIELLSNCISCGVCEGSCPVYAGGEAFVGPAALVSASRFINDSRDTATAERLEEIASQDGIAACQSVRACSRRCPRGIDVGEEMWRLTERVNAR</sequence>
<dbReference type="Pfam" id="PF13183">
    <property type="entry name" value="Fer4_8"/>
    <property type="match status" value="1"/>
</dbReference>
<keyword evidence="9" id="KW-0560">Oxidoreductase</keyword>
<gene>
    <name evidence="16" type="ORF">BBOH_0351</name>
</gene>
<accession>A0A086ZK27</accession>
<feature type="region of interest" description="Disordered" evidence="14">
    <location>
        <begin position="20"/>
        <end position="115"/>
    </location>
</feature>
<feature type="domain" description="4Fe-4S ferredoxin-type" evidence="15">
    <location>
        <begin position="341"/>
        <end position="363"/>
    </location>
</feature>
<evidence type="ECO:0000256" key="10">
    <source>
        <dbReference type="ARBA" id="ARBA00023004"/>
    </source>
</evidence>
<dbReference type="EC" id="1.3.5.1" evidence="4"/>
<keyword evidence="8" id="KW-0479">Metal-binding</keyword>
<evidence type="ECO:0000256" key="12">
    <source>
        <dbReference type="ARBA" id="ARBA00023291"/>
    </source>
</evidence>
<dbReference type="InterPro" id="IPR009051">
    <property type="entry name" value="Helical_ferredxn"/>
</dbReference>
<dbReference type="GO" id="GO:0051537">
    <property type="term" value="F:2 iron, 2 sulfur cluster binding"/>
    <property type="evidence" value="ECO:0007669"/>
    <property type="project" value="UniProtKB-KW"/>
</dbReference>
<name>A0A086ZK27_9BIFI</name>
<evidence type="ECO:0000256" key="8">
    <source>
        <dbReference type="ARBA" id="ARBA00022723"/>
    </source>
</evidence>
<dbReference type="OrthoDB" id="9804391at2"/>
<evidence type="ECO:0000256" key="1">
    <source>
        <dbReference type="ARBA" id="ARBA00001927"/>
    </source>
</evidence>
<dbReference type="GO" id="GO:0046872">
    <property type="term" value="F:metal ion binding"/>
    <property type="evidence" value="ECO:0007669"/>
    <property type="project" value="UniProtKB-KW"/>
</dbReference>
<keyword evidence="6" id="KW-0816">Tricarboxylic acid cycle</keyword>
<dbReference type="GO" id="GO:0008177">
    <property type="term" value="F:succinate dehydrogenase (quinone) activity"/>
    <property type="evidence" value="ECO:0007669"/>
    <property type="project" value="UniProtKB-EC"/>
</dbReference>
<evidence type="ECO:0000256" key="9">
    <source>
        <dbReference type="ARBA" id="ARBA00023002"/>
    </source>
</evidence>
<feature type="compositionally biased region" description="Basic and acidic residues" evidence="14">
    <location>
        <begin position="46"/>
        <end position="56"/>
    </location>
</feature>
<dbReference type="AlphaFoldDB" id="A0A086ZK27"/>
<evidence type="ECO:0000256" key="11">
    <source>
        <dbReference type="ARBA" id="ARBA00023014"/>
    </source>
</evidence>
<comment type="cofactor">
    <cofactor evidence="13">
        <name>[2Fe-2S] cluster</name>
        <dbReference type="ChEBI" id="CHEBI:190135"/>
    </cofactor>
</comment>
<evidence type="ECO:0000313" key="16">
    <source>
        <dbReference type="EMBL" id="KFI46877.1"/>
    </source>
</evidence>
<keyword evidence="10" id="KW-0408">Iron</keyword>
<dbReference type="GO" id="GO:0009055">
    <property type="term" value="F:electron transfer activity"/>
    <property type="evidence" value="ECO:0007669"/>
    <property type="project" value="InterPro"/>
</dbReference>
<evidence type="ECO:0000256" key="5">
    <source>
        <dbReference type="ARBA" id="ARBA00022485"/>
    </source>
</evidence>
<feature type="region of interest" description="Disordered" evidence="14">
    <location>
        <begin position="222"/>
        <end position="264"/>
    </location>
</feature>
<dbReference type="InterPro" id="IPR004489">
    <property type="entry name" value="Succ_DH/fum_Rdtase_Fe-S"/>
</dbReference>
<feature type="compositionally biased region" description="Polar residues" evidence="14">
    <location>
        <begin position="96"/>
        <end position="105"/>
    </location>
</feature>
<protein>
    <recommendedName>
        <fullName evidence="4">succinate dehydrogenase</fullName>
        <ecNumber evidence="4">1.3.5.1</ecNumber>
    </recommendedName>
</protein>
<comment type="cofactor">
    <cofactor evidence="2">
        <name>[4Fe-4S] cluster</name>
        <dbReference type="ChEBI" id="CHEBI:49883"/>
    </cofactor>
</comment>
<dbReference type="Proteomes" id="UP000029096">
    <property type="component" value="Unassembled WGS sequence"/>
</dbReference>
<feature type="compositionally biased region" description="Polar residues" evidence="14">
    <location>
        <begin position="229"/>
        <end position="246"/>
    </location>
</feature>
<evidence type="ECO:0000259" key="15">
    <source>
        <dbReference type="PROSITE" id="PS51379"/>
    </source>
</evidence>
<reference evidence="16 17" key="1">
    <citation type="submission" date="2014-03" db="EMBL/GenBank/DDBJ databases">
        <title>Genomics of Bifidobacteria.</title>
        <authorList>
            <person name="Ventura M."/>
            <person name="Milani C."/>
            <person name="Lugli G.A."/>
        </authorList>
    </citation>
    <scope>NUCLEOTIDE SEQUENCE [LARGE SCALE GENOMIC DNA]</scope>
    <source>
        <strain evidence="16 17">DSM 22767</strain>
    </source>
</reference>
<dbReference type="PROSITE" id="PS51379">
    <property type="entry name" value="4FE4S_FER_2"/>
    <property type="match status" value="1"/>
</dbReference>
<dbReference type="InterPro" id="IPR025192">
    <property type="entry name" value="Succ_DH/fum_Rdtase_N"/>
</dbReference>
<dbReference type="eggNOG" id="COG0479">
    <property type="taxonomic scope" value="Bacteria"/>
</dbReference>
<evidence type="ECO:0000256" key="4">
    <source>
        <dbReference type="ARBA" id="ARBA00012792"/>
    </source>
</evidence>
<dbReference type="EMBL" id="JGYP01000001">
    <property type="protein sequence ID" value="KFI46877.1"/>
    <property type="molecule type" value="Genomic_DNA"/>
</dbReference>
<feature type="compositionally biased region" description="Polar residues" evidence="14">
    <location>
        <begin position="253"/>
        <end position="263"/>
    </location>
</feature>
<dbReference type="SUPFAM" id="SSF46548">
    <property type="entry name" value="alpha-helical ferredoxin"/>
    <property type="match status" value="1"/>
</dbReference>
<dbReference type="STRING" id="1437606.BBOH_0351"/>
<dbReference type="InterPro" id="IPR050573">
    <property type="entry name" value="SDH/FRD_Iron-Sulfur"/>
</dbReference>
<comment type="similarity">
    <text evidence="3">Belongs to the succinate dehydrogenase/fumarate reductase iron-sulfur protein family.</text>
</comment>
<comment type="caution">
    <text evidence="16">The sequence shown here is derived from an EMBL/GenBank/DDBJ whole genome shotgun (WGS) entry which is preliminary data.</text>
</comment>
<evidence type="ECO:0000256" key="2">
    <source>
        <dbReference type="ARBA" id="ARBA00001966"/>
    </source>
</evidence>
<evidence type="ECO:0000313" key="17">
    <source>
        <dbReference type="Proteomes" id="UP000029096"/>
    </source>
</evidence>
<dbReference type="PANTHER" id="PTHR11921">
    <property type="entry name" value="SUCCINATE DEHYDROGENASE IRON-SULFUR PROTEIN"/>
    <property type="match status" value="1"/>
</dbReference>
<dbReference type="SUPFAM" id="SSF54292">
    <property type="entry name" value="2Fe-2S ferredoxin-like"/>
    <property type="match status" value="1"/>
</dbReference>
<evidence type="ECO:0000256" key="3">
    <source>
        <dbReference type="ARBA" id="ARBA00009433"/>
    </source>
</evidence>